<organism evidence="2 3">
    <name type="scientific">Massilia agrisoli</name>
    <dbReference type="NCBI Taxonomy" id="2892444"/>
    <lineage>
        <taxon>Bacteria</taxon>
        <taxon>Pseudomonadati</taxon>
        <taxon>Pseudomonadota</taxon>
        <taxon>Betaproteobacteria</taxon>
        <taxon>Burkholderiales</taxon>
        <taxon>Oxalobacteraceae</taxon>
        <taxon>Telluria group</taxon>
        <taxon>Massilia</taxon>
    </lineage>
</organism>
<accession>A0ABS8IRM4</accession>
<dbReference type="PANTHER" id="PTHR34703">
    <property type="entry name" value="ANTIPORTER SUBUNIT MNHG2-RELATED"/>
    <property type="match status" value="1"/>
</dbReference>
<dbReference type="PANTHER" id="PTHR34703:SF1">
    <property type="entry name" value="ANTIPORTER SUBUNIT MNHG2-RELATED"/>
    <property type="match status" value="1"/>
</dbReference>
<feature type="transmembrane region" description="Helical" evidence="1">
    <location>
        <begin position="69"/>
        <end position="91"/>
    </location>
</feature>
<protein>
    <submittedName>
        <fullName evidence="2">Monovalent cation/H(+) antiporter subunit G</fullName>
    </submittedName>
</protein>
<dbReference type="InterPro" id="IPR005133">
    <property type="entry name" value="PhaG_MnhG_YufB"/>
</dbReference>
<reference evidence="2 3" key="1">
    <citation type="submission" date="2021-11" db="EMBL/GenBank/DDBJ databases">
        <authorList>
            <person name="Huq M.A."/>
        </authorList>
    </citation>
    <scope>NUCLEOTIDE SEQUENCE [LARGE SCALE GENOMIC DNA]</scope>
    <source>
        <strain evidence="2 3">MAHUQ-52</strain>
    </source>
</reference>
<keyword evidence="1" id="KW-0472">Membrane</keyword>
<keyword evidence="1" id="KW-1133">Transmembrane helix</keyword>
<dbReference type="Proteomes" id="UP001198701">
    <property type="component" value="Unassembled WGS sequence"/>
</dbReference>
<name>A0ABS8IRM4_9BURK</name>
<evidence type="ECO:0000256" key="1">
    <source>
        <dbReference type="SAM" id="Phobius"/>
    </source>
</evidence>
<comment type="caution">
    <text evidence="2">The sequence shown here is derived from an EMBL/GenBank/DDBJ whole genome shotgun (WGS) entry which is preliminary data.</text>
</comment>
<evidence type="ECO:0000313" key="3">
    <source>
        <dbReference type="Proteomes" id="UP001198701"/>
    </source>
</evidence>
<dbReference type="Pfam" id="PF03334">
    <property type="entry name" value="PhaG_MnhG_YufB"/>
    <property type="match status" value="1"/>
</dbReference>
<gene>
    <name evidence="2" type="primary">mnhG</name>
    <name evidence="2" type="ORF">LMJ30_05755</name>
</gene>
<keyword evidence="3" id="KW-1185">Reference proteome</keyword>
<dbReference type="NCBIfam" id="TIGR01300">
    <property type="entry name" value="CPA3_mnhG_phaG"/>
    <property type="match status" value="1"/>
</dbReference>
<dbReference type="RefSeq" id="WP_229431389.1">
    <property type="nucleotide sequence ID" value="NZ_JAJHPV010000009.1"/>
</dbReference>
<keyword evidence="1" id="KW-0812">Transmembrane</keyword>
<dbReference type="EMBL" id="JAJHPV010000009">
    <property type="protein sequence ID" value="MCC6070467.1"/>
    <property type="molecule type" value="Genomic_DNA"/>
</dbReference>
<sequence length="104" mass="10885">MMAVLGAISDALLIGGAAFLFAGTVGLLRFPDAYTRLHALAKADNLGLGLTVLGLMLRADSVAAALKLVLAWLLVISASAVVSFLIASYAYRRGIDCWQRPAPP</sequence>
<feature type="transmembrane region" description="Helical" evidence="1">
    <location>
        <begin position="6"/>
        <end position="28"/>
    </location>
</feature>
<proteinExistence type="predicted"/>
<evidence type="ECO:0000313" key="2">
    <source>
        <dbReference type="EMBL" id="MCC6070467.1"/>
    </source>
</evidence>